<keyword evidence="1" id="KW-0472">Membrane</keyword>
<accession>A0A0F9MHD2</accession>
<feature type="transmembrane region" description="Helical" evidence="1">
    <location>
        <begin position="113"/>
        <end position="132"/>
    </location>
</feature>
<evidence type="ECO:0000313" key="2">
    <source>
        <dbReference type="EMBL" id="KKN06775.1"/>
    </source>
</evidence>
<dbReference type="EMBL" id="LAZR01004646">
    <property type="protein sequence ID" value="KKN06775.1"/>
    <property type="molecule type" value="Genomic_DNA"/>
</dbReference>
<reference evidence="2" key="1">
    <citation type="journal article" date="2015" name="Nature">
        <title>Complex archaea that bridge the gap between prokaryotes and eukaryotes.</title>
        <authorList>
            <person name="Spang A."/>
            <person name="Saw J.H."/>
            <person name="Jorgensen S.L."/>
            <person name="Zaremba-Niedzwiedzka K."/>
            <person name="Martijn J."/>
            <person name="Lind A.E."/>
            <person name="van Eijk R."/>
            <person name="Schleper C."/>
            <person name="Guy L."/>
            <person name="Ettema T.J."/>
        </authorList>
    </citation>
    <scope>NUCLEOTIDE SEQUENCE</scope>
</reference>
<evidence type="ECO:0008006" key="3">
    <source>
        <dbReference type="Google" id="ProtNLM"/>
    </source>
</evidence>
<evidence type="ECO:0000256" key="1">
    <source>
        <dbReference type="SAM" id="Phobius"/>
    </source>
</evidence>
<gene>
    <name evidence="2" type="ORF">LCGC14_1073810</name>
</gene>
<keyword evidence="1" id="KW-0812">Transmembrane</keyword>
<name>A0A0F9MHD2_9ZZZZ</name>
<protein>
    <recommendedName>
        <fullName evidence="3">Cohesin domain-containing protein</fullName>
    </recommendedName>
</protein>
<sequence>MIPAQNVKTILLPPELATADGTFDMAFDRTGFDYCVIDVLVGTGATDTMCITSLEIFESDTVTVASSMTKIVALSGSAATSATFGYAIPAGNATSVGNVITLQFDLKPRKKYIGLYMLTSTAAGCASIAAVARLSRGEISPITAAQHDGIDLSATTVSGCIKVVSG</sequence>
<keyword evidence="1" id="KW-1133">Transmembrane helix</keyword>
<comment type="caution">
    <text evidence="2">The sequence shown here is derived from an EMBL/GenBank/DDBJ whole genome shotgun (WGS) entry which is preliminary data.</text>
</comment>
<organism evidence="2">
    <name type="scientific">marine sediment metagenome</name>
    <dbReference type="NCBI Taxonomy" id="412755"/>
    <lineage>
        <taxon>unclassified sequences</taxon>
        <taxon>metagenomes</taxon>
        <taxon>ecological metagenomes</taxon>
    </lineage>
</organism>
<proteinExistence type="predicted"/>
<dbReference type="AlphaFoldDB" id="A0A0F9MHD2"/>